<dbReference type="EMBL" id="NWSH01000504">
    <property type="protein sequence ID" value="PCG75992.1"/>
    <property type="molecule type" value="Genomic_DNA"/>
</dbReference>
<feature type="region of interest" description="Disordered" evidence="1">
    <location>
        <begin position="378"/>
        <end position="420"/>
    </location>
</feature>
<accession>A0A2A4JX71</accession>
<dbReference type="InterPro" id="IPR037746">
    <property type="entry name" value="Dok-7"/>
</dbReference>
<feature type="region of interest" description="Disordered" evidence="1">
    <location>
        <begin position="562"/>
        <end position="581"/>
    </location>
</feature>
<dbReference type="Pfam" id="PF02174">
    <property type="entry name" value="IRS"/>
    <property type="match status" value="1"/>
</dbReference>
<proteinExistence type="predicted"/>
<dbReference type="GO" id="GO:0007528">
    <property type="term" value="P:neuromuscular junction development"/>
    <property type="evidence" value="ECO:0007669"/>
    <property type="project" value="TreeGrafter"/>
</dbReference>
<feature type="region of interest" description="Disordered" evidence="1">
    <location>
        <begin position="721"/>
        <end position="769"/>
    </location>
</feature>
<dbReference type="STRING" id="7102.A0A2A4JX71"/>
<feature type="region of interest" description="Disordered" evidence="1">
    <location>
        <begin position="814"/>
        <end position="862"/>
    </location>
</feature>
<evidence type="ECO:0000313" key="3">
    <source>
        <dbReference type="EMBL" id="PCG75992.1"/>
    </source>
</evidence>
<dbReference type="InterPro" id="IPR002404">
    <property type="entry name" value="IRS_PTB"/>
</dbReference>
<dbReference type="PANTHER" id="PTHR21636:SF2">
    <property type="entry name" value="PROTEIN DOK-7"/>
    <property type="match status" value="1"/>
</dbReference>
<organism evidence="3">
    <name type="scientific">Heliothis virescens</name>
    <name type="common">Tobacco budworm moth</name>
    <dbReference type="NCBI Taxonomy" id="7102"/>
    <lineage>
        <taxon>Eukaryota</taxon>
        <taxon>Metazoa</taxon>
        <taxon>Ecdysozoa</taxon>
        <taxon>Arthropoda</taxon>
        <taxon>Hexapoda</taxon>
        <taxon>Insecta</taxon>
        <taxon>Pterygota</taxon>
        <taxon>Neoptera</taxon>
        <taxon>Endopterygota</taxon>
        <taxon>Lepidoptera</taxon>
        <taxon>Glossata</taxon>
        <taxon>Ditrysia</taxon>
        <taxon>Noctuoidea</taxon>
        <taxon>Noctuidae</taxon>
        <taxon>Heliothinae</taxon>
        <taxon>Heliothis</taxon>
    </lineage>
</organism>
<dbReference type="SUPFAM" id="SSF50729">
    <property type="entry name" value="PH domain-like"/>
    <property type="match status" value="2"/>
</dbReference>
<feature type="compositionally biased region" description="Basic and acidic residues" evidence="1">
    <location>
        <begin position="731"/>
        <end position="761"/>
    </location>
</feature>
<comment type="caution">
    <text evidence="3">The sequence shown here is derived from an EMBL/GenBank/DDBJ whole genome shotgun (WGS) entry which is preliminary data.</text>
</comment>
<dbReference type="GO" id="GO:0019901">
    <property type="term" value="F:protein kinase binding"/>
    <property type="evidence" value="ECO:0007669"/>
    <property type="project" value="InterPro"/>
</dbReference>
<feature type="compositionally biased region" description="Basic and acidic residues" evidence="1">
    <location>
        <begin position="378"/>
        <end position="400"/>
    </location>
</feature>
<feature type="region of interest" description="Disordered" evidence="1">
    <location>
        <begin position="212"/>
        <end position="242"/>
    </location>
</feature>
<dbReference type="SMART" id="SM01244">
    <property type="entry name" value="IRS"/>
    <property type="match status" value="1"/>
</dbReference>
<evidence type="ECO:0000259" key="2">
    <source>
        <dbReference type="PROSITE" id="PS51064"/>
    </source>
</evidence>
<gene>
    <name evidence="3" type="ORF">B5V51_10575</name>
</gene>
<dbReference type="InterPro" id="IPR011993">
    <property type="entry name" value="PH-like_dom_sf"/>
</dbReference>
<dbReference type="PROSITE" id="PS51064">
    <property type="entry name" value="IRS_PTB"/>
    <property type="match status" value="1"/>
</dbReference>
<dbReference type="PANTHER" id="PTHR21636">
    <property type="entry name" value="PROTEIN DOK-7"/>
    <property type="match status" value="1"/>
</dbReference>
<evidence type="ECO:0000256" key="1">
    <source>
        <dbReference type="SAM" id="MobiDB-lite"/>
    </source>
</evidence>
<protein>
    <recommendedName>
        <fullName evidence="2">IRS-type PTB domain-containing protein</fullName>
    </recommendedName>
</protein>
<name>A0A2A4JX71_HELVI</name>
<reference evidence="3" key="1">
    <citation type="submission" date="2017-09" db="EMBL/GenBank/DDBJ databases">
        <title>Contemporary evolution of a Lepidopteran species, Heliothis virescens, in response to modern agricultural practices.</title>
        <authorList>
            <person name="Fritz M.L."/>
            <person name="Deyonke A.M."/>
            <person name="Papanicolaou A."/>
            <person name="Micinski S."/>
            <person name="Westbrook J."/>
            <person name="Gould F."/>
        </authorList>
    </citation>
    <scope>NUCLEOTIDE SEQUENCE [LARGE SCALE GENOMIC DNA]</scope>
    <source>
        <strain evidence="3">HvINT-</strain>
        <tissue evidence="3">Whole body</tissue>
    </source>
</reference>
<feature type="compositionally biased region" description="Low complexity" evidence="1">
    <location>
        <begin position="851"/>
        <end position="862"/>
    </location>
</feature>
<sequence length="1018" mass="111816">MADDNTIIEGTVKFRDGKKWKSRWCVMRKLSPVADCVHLQLYRDSKARCAGAASKASLSLQHYLGSEAAFTLDKHSNTLALVCRDLVAILAFETRERLIQWQVKVSAHLGEPRHYLVLVGGGGGAAGAGGAGGNKRLPAGPARLHLHDRRFALTAGVPPRLLGIWELPHLRRYGVVEGRFCFEGGSHCGKGEGLHVLITDQAKDIARDFDLASQGRLSPRRRPNNFKKNEGTDSPNSHKAYRPDTRLSELNTIDQSLPPAELQGYEESCEEAGAISPYWPSAERTHFQDMGHGDTASVNETVEETAAWSGVGNVTLERCMSCISKLGALSRSSTAALTPGAKHFNPAWTMEPVHETLPTETKELTQHCDIVPSATDKTEDVCRCPGRGDRPPERPPKPTRLELNLSRKPAPPCQCSHSVPDDKLSRVGPYENYDVPKLSYQEVDGEYYDTPKRLKECLDSELFKVTKSSTSNAVILKKPCGCLLKFGKRRREPTIIDSEDNFQPANCPCQRVTDWANNWIKLPYCRKNTVSSDNLVPNKENVMPNSSDRSALYATIDLSRKTRRKQRPCERNADGELSRSRSVDIDDGPLANYENLSFALSLEHYENAKDLLRKVGVTQSELDAISANLKPASFEHLECKGICTKCGHPQTQRQTECSVEALTVNTNDDYLMMAPNVGNKLEQSKPLPAGYTPMSPISGFAFNTLKHPARSPINRLLEEKSASNPTLCGPEEGRRIDTRGNDDKFIERSAPERPDRIEYRKRSSSADSSRFLEDVKEFDGSVDSHGSTSSIETLRNIALDGERISTPCNCAVDNKHSDADSSEASKGARSRLPPAKRSSSVPGKAGGNRDSSSSNDSGVSSCSLRRGELFELPLTTAAARRHYRSVRRAAAGGGAATPRRSRSTDPLCDCAHHQERVPPKSSSAEAEVPVLSAKPLRGVMDTHSTSSGTSDMSDYIETLSICSSHSSTDTPVTMRVMRQTTSTLRPRSGKEYGNLDPRLASAYRAPLAHPSRLYSNLP</sequence>
<feature type="domain" description="IRS-type PTB" evidence="2">
    <location>
        <begin position="111"/>
        <end position="223"/>
    </location>
</feature>
<dbReference type="Gene3D" id="2.30.29.30">
    <property type="entry name" value="Pleckstrin-homology domain (PH domain)/Phosphotyrosine-binding domain (PTB)"/>
    <property type="match status" value="2"/>
</dbReference>
<feature type="compositionally biased region" description="Basic and acidic residues" evidence="1">
    <location>
        <begin position="567"/>
        <end position="581"/>
    </location>
</feature>
<dbReference type="AlphaFoldDB" id="A0A2A4JX71"/>